<dbReference type="RefSeq" id="WP_158255947.1">
    <property type="nucleotide sequence ID" value="NZ_PVXP01000115.1"/>
</dbReference>
<keyword evidence="2" id="KW-1185">Reference proteome</keyword>
<organism evidence="1 2">
    <name type="scientific">Clostridium luticellarii</name>
    <dbReference type="NCBI Taxonomy" id="1691940"/>
    <lineage>
        <taxon>Bacteria</taxon>
        <taxon>Bacillati</taxon>
        <taxon>Bacillota</taxon>
        <taxon>Clostridia</taxon>
        <taxon>Eubacteriales</taxon>
        <taxon>Clostridiaceae</taxon>
        <taxon>Clostridium</taxon>
    </lineage>
</organism>
<protein>
    <submittedName>
        <fullName evidence="1">Uncharacterized protein</fullName>
    </submittedName>
</protein>
<dbReference type="Proteomes" id="UP000237798">
    <property type="component" value="Unassembled WGS sequence"/>
</dbReference>
<evidence type="ECO:0000313" key="2">
    <source>
        <dbReference type="Proteomes" id="UP000237798"/>
    </source>
</evidence>
<comment type="caution">
    <text evidence="1">The sequence shown here is derived from an EMBL/GenBank/DDBJ whole genome shotgun (WGS) entry which is preliminary data.</text>
</comment>
<name>A0A2T0B4X8_9CLOT</name>
<evidence type="ECO:0000313" key="1">
    <source>
        <dbReference type="EMBL" id="PRR78863.1"/>
    </source>
</evidence>
<dbReference type="Pfam" id="PF20317">
    <property type="entry name" value="HTH_60"/>
    <property type="match status" value="1"/>
</dbReference>
<reference evidence="1 2" key="1">
    <citation type="submission" date="2018-03" db="EMBL/GenBank/DDBJ databases">
        <title>Genome sequence of Clostridium luticellarii DSM 29923.</title>
        <authorList>
            <person name="Poehlein A."/>
            <person name="Daniel R."/>
        </authorList>
    </citation>
    <scope>NUCLEOTIDE SEQUENCE [LARGE SCALE GENOMIC DNA]</scope>
    <source>
        <strain evidence="1 2">DSM 29923</strain>
    </source>
</reference>
<gene>
    <name evidence="1" type="ORF">CLLU_35880</name>
</gene>
<dbReference type="AlphaFoldDB" id="A0A2T0B4X8"/>
<dbReference type="OrthoDB" id="1905921at2"/>
<sequence length="58" mass="6809">MFFYNNHDADDKLRGDIENFIKDSNSVSYEKKYKLAVATLFLHYLLTQLSHIKIKAEA</sequence>
<dbReference type="EMBL" id="PVXP01000115">
    <property type="protein sequence ID" value="PRR78863.1"/>
    <property type="molecule type" value="Genomic_DNA"/>
</dbReference>
<dbReference type="InterPro" id="IPR046930">
    <property type="entry name" value="HTH_60"/>
</dbReference>
<proteinExistence type="predicted"/>
<accession>A0A2T0B4X8</accession>